<dbReference type="HOGENOM" id="CLU_1385617_0_0_1"/>
<feature type="compositionally biased region" description="Polar residues" evidence="1">
    <location>
        <begin position="109"/>
        <end position="131"/>
    </location>
</feature>
<evidence type="ECO:0000313" key="3">
    <source>
        <dbReference type="Proteomes" id="UP000015102"/>
    </source>
</evidence>
<dbReference type="Proteomes" id="UP000015102">
    <property type="component" value="Unassembled WGS sequence"/>
</dbReference>
<keyword evidence="3" id="KW-1185">Reference proteome</keyword>
<feature type="compositionally biased region" description="Low complexity" evidence="1">
    <location>
        <begin position="98"/>
        <end position="108"/>
    </location>
</feature>
<protein>
    <submittedName>
        <fullName evidence="2">Uncharacterized protein</fullName>
    </submittedName>
</protein>
<proteinExistence type="predicted"/>
<evidence type="ECO:0000256" key="1">
    <source>
        <dbReference type="SAM" id="MobiDB-lite"/>
    </source>
</evidence>
<name>T1GPZ7_MEGSC</name>
<evidence type="ECO:0000313" key="2">
    <source>
        <dbReference type="EnsemblMetazoa" id="MESCA005693-PA"/>
    </source>
</evidence>
<sequence>MCMEQYTIYEVILELDHFYSNLIMILPAPYNFNESKGCFPRDSVLLNNQTTSQTSERQNPFDRTTVTEAAPNRFWNKFVGIFRRNPTMTVNTAINEGAASAASSPSNSQRYISESNTPNENAPPFSITSNNVLNTNLSGSFKDDDDLGPPHSIYEPIGDSNFIEPPSNGGIGVVALPNTNNSNLAPNHSTSDNRYYM</sequence>
<reference evidence="3" key="1">
    <citation type="submission" date="2013-02" db="EMBL/GenBank/DDBJ databases">
        <authorList>
            <person name="Hughes D."/>
        </authorList>
    </citation>
    <scope>NUCLEOTIDE SEQUENCE</scope>
    <source>
        <strain>Durham</strain>
        <strain evidence="3">NC isolate 2 -- Noor lab</strain>
    </source>
</reference>
<reference evidence="2" key="2">
    <citation type="submission" date="2015-06" db="UniProtKB">
        <authorList>
            <consortium name="EnsemblMetazoa"/>
        </authorList>
    </citation>
    <scope>IDENTIFICATION</scope>
</reference>
<organism evidence="2 3">
    <name type="scientific">Megaselia scalaris</name>
    <name type="common">Humpbacked fly</name>
    <name type="synonym">Phora scalaris</name>
    <dbReference type="NCBI Taxonomy" id="36166"/>
    <lineage>
        <taxon>Eukaryota</taxon>
        <taxon>Metazoa</taxon>
        <taxon>Ecdysozoa</taxon>
        <taxon>Arthropoda</taxon>
        <taxon>Hexapoda</taxon>
        <taxon>Insecta</taxon>
        <taxon>Pterygota</taxon>
        <taxon>Neoptera</taxon>
        <taxon>Endopterygota</taxon>
        <taxon>Diptera</taxon>
        <taxon>Brachycera</taxon>
        <taxon>Muscomorpha</taxon>
        <taxon>Platypezoidea</taxon>
        <taxon>Phoridae</taxon>
        <taxon>Megaseliini</taxon>
        <taxon>Megaselia</taxon>
    </lineage>
</organism>
<dbReference type="EnsemblMetazoa" id="MESCA005693-RA">
    <property type="protein sequence ID" value="MESCA005693-PA"/>
    <property type="gene ID" value="MESCA005693"/>
</dbReference>
<dbReference type="EMBL" id="CAQQ02135880">
    <property type="status" value="NOT_ANNOTATED_CDS"/>
    <property type="molecule type" value="Genomic_DNA"/>
</dbReference>
<accession>T1GPZ7</accession>
<dbReference type="STRING" id="36166.T1GPZ7"/>
<feature type="region of interest" description="Disordered" evidence="1">
    <location>
        <begin position="98"/>
        <end position="131"/>
    </location>
</feature>
<dbReference type="AlphaFoldDB" id="T1GPZ7"/>
<dbReference type="EMBL" id="CAQQ02135881">
    <property type="status" value="NOT_ANNOTATED_CDS"/>
    <property type="molecule type" value="Genomic_DNA"/>
</dbReference>